<keyword evidence="2" id="KW-1185">Reference proteome</keyword>
<evidence type="ECO:0000313" key="2">
    <source>
        <dbReference type="Proteomes" id="UP001457282"/>
    </source>
</evidence>
<dbReference type="EMBL" id="JBEDUW010000001">
    <property type="protein sequence ID" value="KAK9950275.1"/>
    <property type="molecule type" value="Genomic_DNA"/>
</dbReference>
<reference evidence="1 2" key="1">
    <citation type="journal article" date="2023" name="G3 (Bethesda)">
        <title>A chromosome-length genome assembly and annotation of blackberry (Rubus argutus, cv. 'Hillquist').</title>
        <authorList>
            <person name="Bruna T."/>
            <person name="Aryal R."/>
            <person name="Dudchenko O."/>
            <person name="Sargent D.J."/>
            <person name="Mead D."/>
            <person name="Buti M."/>
            <person name="Cavallini A."/>
            <person name="Hytonen T."/>
            <person name="Andres J."/>
            <person name="Pham M."/>
            <person name="Weisz D."/>
            <person name="Mascagni F."/>
            <person name="Usai G."/>
            <person name="Natali L."/>
            <person name="Bassil N."/>
            <person name="Fernandez G.E."/>
            <person name="Lomsadze A."/>
            <person name="Armour M."/>
            <person name="Olukolu B."/>
            <person name="Poorten T."/>
            <person name="Britton C."/>
            <person name="Davik J."/>
            <person name="Ashrafi H."/>
            <person name="Aiden E.L."/>
            <person name="Borodovsky M."/>
            <person name="Worthington M."/>
        </authorList>
    </citation>
    <scope>NUCLEOTIDE SEQUENCE [LARGE SCALE GENOMIC DNA]</scope>
    <source>
        <strain evidence="1">PI 553951</strain>
    </source>
</reference>
<name>A0AAW1YP50_RUBAR</name>
<dbReference type="Proteomes" id="UP001457282">
    <property type="component" value="Unassembled WGS sequence"/>
</dbReference>
<comment type="caution">
    <text evidence="1">The sequence shown here is derived from an EMBL/GenBank/DDBJ whole genome shotgun (WGS) entry which is preliminary data.</text>
</comment>
<accession>A0AAW1YP50</accession>
<dbReference type="AlphaFoldDB" id="A0AAW1YP50"/>
<gene>
    <name evidence="1" type="ORF">M0R45_005773</name>
</gene>
<proteinExistence type="predicted"/>
<organism evidence="1 2">
    <name type="scientific">Rubus argutus</name>
    <name type="common">Southern blackberry</name>
    <dbReference type="NCBI Taxonomy" id="59490"/>
    <lineage>
        <taxon>Eukaryota</taxon>
        <taxon>Viridiplantae</taxon>
        <taxon>Streptophyta</taxon>
        <taxon>Embryophyta</taxon>
        <taxon>Tracheophyta</taxon>
        <taxon>Spermatophyta</taxon>
        <taxon>Magnoliopsida</taxon>
        <taxon>eudicotyledons</taxon>
        <taxon>Gunneridae</taxon>
        <taxon>Pentapetalae</taxon>
        <taxon>rosids</taxon>
        <taxon>fabids</taxon>
        <taxon>Rosales</taxon>
        <taxon>Rosaceae</taxon>
        <taxon>Rosoideae</taxon>
        <taxon>Rosoideae incertae sedis</taxon>
        <taxon>Rubus</taxon>
    </lineage>
</organism>
<evidence type="ECO:0000313" key="1">
    <source>
        <dbReference type="EMBL" id="KAK9950275.1"/>
    </source>
</evidence>
<protein>
    <submittedName>
        <fullName evidence="1">Uncharacterized protein</fullName>
    </submittedName>
</protein>
<sequence length="499" mass="58158">MSGVAEPNDRDILVRFASFLFSGLSATDQCKKTEEIRQKFAEDILIADRLAEESQEDSRLRTFTELFKKLAVAEQNLFLSSEMNEYKRREIFWKLCFWFQQLEVDDQRELIEKLDPGNVQSPGTSHDDTEWFRIRRFMRLPAGTPKIPLSGNDIYGIGMLSQRSFIPQQDFASAAQLLSRLSTFGFSLLSPVDRKMVAKFCKLHGDDAEREEEDLTIKSFTELYNAASFGFGARVFLFREISRAFFEERRTREFIFYFRQLGTEDQEELIDELSNSLESLKLLDEDASDAIIEKFSEESEEDFRDRRFINLCVGYPFIWISDYRKELNEAGKWDLRDLHETSRYTKFLNGFSNIWAKARCPNDSRNLIQRILDLNIRRDDIETLIPQYDDIEELPDGSIEDFRVRRFTELFNRLQFSSQKCIVEFIQETVFQDVGVPVPRIVGGGIRKEDRSSCVLELIKVKAPDLRGGVVPPTSQEEEVKSVVDHLAFDFETSMGYLY</sequence>